<feature type="transmembrane region" description="Helical" evidence="2">
    <location>
        <begin position="78"/>
        <end position="99"/>
    </location>
</feature>
<dbReference type="AlphaFoldDB" id="A0A8H3BUP9"/>
<accession>A0A8H3BUP9</accession>
<evidence type="ECO:0000313" key="4">
    <source>
        <dbReference type="Proteomes" id="UP000663841"/>
    </source>
</evidence>
<sequence>MSRPRDSYATGSSWRNSIKSVLFLSHETNNQHGHPPEVNELNVGRPPSETEVERGANNQGRAPEVELEPVKKNQTIKMVLVLLFLAMVAGGVALIVVFVKKRSSVR</sequence>
<gene>
    <name evidence="3" type="ORF">RDB_LOCUS168008</name>
</gene>
<evidence type="ECO:0000313" key="3">
    <source>
        <dbReference type="EMBL" id="CAE6467550.1"/>
    </source>
</evidence>
<evidence type="ECO:0000256" key="1">
    <source>
        <dbReference type="SAM" id="MobiDB-lite"/>
    </source>
</evidence>
<protein>
    <submittedName>
        <fullName evidence="3">Uncharacterized protein</fullName>
    </submittedName>
</protein>
<organism evidence="3 4">
    <name type="scientific">Rhizoctonia solani</name>
    <dbReference type="NCBI Taxonomy" id="456999"/>
    <lineage>
        <taxon>Eukaryota</taxon>
        <taxon>Fungi</taxon>
        <taxon>Dikarya</taxon>
        <taxon>Basidiomycota</taxon>
        <taxon>Agaricomycotina</taxon>
        <taxon>Agaricomycetes</taxon>
        <taxon>Cantharellales</taxon>
        <taxon>Ceratobasidiaceae</taxon>
        <taxon>Rhizoctonia</taxon>
    </lineage>
</organism>
<dbReference type="Proteomes" id="UP000663841">
    <property type="component" value="Unassembled WGS sequence"/>
</dbReference>
<reference evidence="3" key="1">
    <citation type="submission" date="2021-01" db="EMBL/GenBank/DDBJ databases">
        <authorList>
            <person name="Kaushik A."/>
        </authorList>
    </citation>
    <scope>NUCLEOTIDE SEQUENCE</scope>
    <source>
        <strain evidence="3">AG3-T5</strain>
    </source>
</reference>
<proteinExistence type="predicted"/>
<dbReference type="EMBL" id="CAJMWW010000336">
    <property type="protein sequence ID" value="CAE6467550.1"/>
    <property type="molecule type" value="Genomic_DNA"/>
</dbReference>
<keyword evidence="2" id="KW-0812">Transmembrane</keyword>
<feature type="region of interest" description="Disordered" evidence="1">
    <location>
        <begin position="27"/>
        <end position="66"/>
    </location>
</feature>
<comment type="caution">
    <text evidence="3">The sequence shown here is derived from an EMBL/GenBank/DDBJ whole genome shotgun (WGS) entry which is preliminary data.</text>
</comment>
<keyword evidence="2" id="KW-0472">Membrane</keyword>
<name>A0A8H3BUP9_9AGAM</name>
<keyword evidence="2" id="KW-1133">Transmembrane helix</keyword>
<evidence type="ECO:0000256" key="2">
    <source>
        <dbReference type="SAM" id="Phobius"/>
    </source>
</evidence>